<gene>
    <name evidence="1" type="ORF">S03H2_22784</name>
</gene>
<reference evidence="1" key="1">
    <citation type="journal article" date="2014" name="Front. Microbiol.">
        <title>High frequency of phylogenetically diverse reductive dehalogenase-homologous genes in deep subseafloor sedimentary metagenomes.</title>
        <authorList>
            <person name="Kawai M."/>
            <person name="Futagami T."/>
            <person name="Toyoda A."/>
            <person name="Takaki Y."/>
            <person name="Nishi S."/>
            <person name="Hori S."/>
            <person name="Arai W."/>
            <person name="Tsubouchi T."/>
            <person name="Morono Y."/>
            <person name="Uchiyama I."/>
            <person name="Ito T."/>
            <person name="Fujiyama A."/>
            <person name="Inagaki F."/>
            <person name="Takami H."/>
        </authorList>
    </citation>
    <scope>NUCLEOTIDE SEQUENCE</scope>
    <source>
        <strain evidence="1">Expedition CK06-06</strain>
    </source>
</reference>
<evidence type="ECO:0000313" key="1">
    <source>
        <dbReference type="EMBL" id="GAH39832.1"/>
    </source>
</evidence>
<feature type="non-terminal residue" evidence="1">
    <location>
        <position position="1"/>
    </location>
</feature>
<sequence>PIDERINGMGKEVPSIHNSDNYGILSFLLIPLFFL</sequence>
<proteinExistence type="predicted"/>
<name>X1F4F7_9ZZZZ</name>
<accession>X1F4F7</accession>
<protein>
    <submittedName>
        <fullName evidence="1">Uncharacterized protein</fullName>
    </submittedName>
</protein>
<comment type="caution">
    <text evidence="1">The sequence shown here is derived from an EMBL/GenBank/DDBJ whole genome shotgun (WGS) entry which is preliminary data.</text>
</comment>
<dbReference type="AlphaFoldDB" id="X1F4F7"/>
<organism evidence="1">
    <name type="scientific">marine sediment metagenome</name>
    <dbReference type="NCBI Taxonomy" id="412755"/>
    <lineage>
        <taxon>unclassified sequences</taxon>
        <taxon>metagenomes</taxon>
        <taxon>ecological metagenomes</taxon>
    </lineage>
</organism>
<dbReference type="EMBL" id="BARU01012328">
    <property type="protein sequence ID" value="GAH39832.1"/>
    <property type="molecule type" value="Genomic_DNA"/>
</dbReference>